<feature type="compositionally biased region" description="Low complexity" evidence="1">
    <location>
        <begin position="1054"/>
        <end position="1065"/>
    </location>
</feature>
<feature type="transmembrane region" description="Helical" evidence="2">
    <location>
        <begin position="806"/>
        <end position="825"/>
    </location>
</feature>
<name>A0ABZ0S644_9GAMM</name>
<sequence>MSKHDGRREWSTWPRLLLLGWLVSTLQVVPALAAEQQDGLAIPPALTPWAPWVLRDAEWRDCPLAPASSAKSALGSQGRLCLWPGTLRLEADAEGGRFTQDWRLYAPGWVPLPGDEQAWPQQVRVNGEPRPVLAREGRPAVFLPPGDYALAGTFLWSRLPDGLQLPEVRAQVRLRSGLVDTAAPRIDAAGRLWLGAAPDVAKDVVTDATPDEGSGPADSAATRADTLALDVTRLLADGVPVRLTTRLDLEVSGRPRELRLDGVVLPGALPLRVDSPLPAHLDRRGRLQLQLRPGRWVVQVEARYPGQPTRFDLPVAEAPWPEREVWAFRADSPLRQVEVGGVPAVDARQTRLPADWQSLPAYGLEAGDALVLQPLPAVRAGRERLRLRRDLWLDFSGRGYSVRDRIEGELAGLSRLDARAPLRLGQVRVDDAPRLITRLPGTDEAAGPEKLEGDSDGHAETDDRASPEATSQAPTGIEVRGERLSLVADGRLEALRTRLPASGWTVPFERIQTSLYLPPGWDLLAVTGVDNLPQTWLARWSLLDLFLVLIAALACARLWGWRWGLLALVTLTLIWQEAEAPRAVWLHLLGAAALLRVLPLDAEQQAPRRARALVQWYFRASLLVLVLIALPFLLQQMRDGLYPQLSIEPGSRLGAGAVVANQVMDERAELAPAQSALPLPEAEGYLSRYADSSAKAKSAAPAWNAPPPGAVLQTGAGVPDWTWNAFRLECKGPVAPDHQIRLWLRPPLVGLLLACLQLLLLPLLALRLAGGWPAVVDAGRTWRQGLHPGQPSPGQSSPSRSSRQHGSALGVVGLIAVLGLSAWLLPSPVRAVSAPEPAPAKATQPAQSQATPLPAVPASIPLAEMSQAAVSFPPQNLLDALREHLLAAPECWPDCMSLTRLHVRLSDGQLRLRLEVAAGAAGALPLPGGESTWSPRQLMLDGVELRQARRTKEGHLLVPVPEGDHQLDLSGPLPATGRIELPLPLAPRLVTTELDPNWRLEGRRANGQVGSQLRLVSVPDTSAGVDADTDAGAEVGAEPGVNAGADAGVKPDLATEAPAPSASSAPALTPLLRLERSLHLGLTWELRSRVQRLSPAETSISLWLPLLPGEAVTSAEAQVVDDRLLLSLAPGQRQMEWASRLAPADILALQASGDPRLVETWCLGVSPFWHLETTGIAPVGRCDLGGTAAGAAAPARLWRPWPGEILALNLVRPLAVAGPTLTLDQTRYRLEPGRRASEARLNLTVRSSQGGQHQILLPDGAERLDVRINGQARGLALKDRQLDLPLVPGVQQVELGWHQPTGLALGYRPASVDLGLGSVNAITEVSLGADRWVLWTQGAGVGPAVLFWSVLAVLALLAWGLARWRLTPLRWHDWLLLGIGLSQADIWVSLLVAGWLLALGWRQRLEPQRLETMPAWRFDLAQIALVGWTLLALLGLLAAIQQGLLGSPRMQIAGNGSNAELLRWYLDRSGPELGEVLVVSVPMLAYRLLMLAWALWLALRLLAWLRWGWQAVSQPLLWRTLPPIGASGKTRAPTKSERHGDNRVGADESLSLDI</sequence>
<feature type="transmembrane region" description="Helical" evidence="2">
    <location>
        <begin position="1488"/>
        <end position="1509"/>
    </location>
</feature>
<dbReference type="RefSeq" id="WP_328986199.1">
    <property type="nucleotide sequence ID" value="NZ_CP121472.1"/>
</dbReference>
<feature type="region of interest" description="Disordered" evidence="1">
    <location>
        <begin position="783"/>
        <end position="805"/>
    </location>
</feature>
<dbReference type="EMBL" id="CP121472">
    <property type="protein sequence ID" value="WPL15641.1"/>
    <property type="molecule type" value="Genomic_DNA"/>
</dbReference>
<feature type="transmembrane region" description="Helical" evidence="2">
    <location>
        <begin position="1345"/>
        <end position="1362"/>
    </location>
</feature>
<feature type="transmembrane region" description="Helical" evidence="2">
    <location>
        <begin position="1374"/>
        <end position="1400"/>
    </location>
</feature>
<protein>
    <submittedName>
        <fullName evidence="3">Uncharacterized protein</fullName>
    </submittedName>
</protein>
<evidence type="ECO:0000313" key="3">
    <source>
        <dbReference type="EMBL" id="WPL15641.1"/>
    </source>
</evidence>
<feature type="region of interest" description="Disordered" evidence="1">
    <location>
        <begin position="834"/>
        <end position="853"/>
    </location>
</feature>
<proteinExistence type="predicted"/>
<keyword evidence="2" id="KW-0472">Membrane</keyword>
<evidence type="ECO:0000313" key="4">
    <source>
        <dbReference type="Proteomes" id="UP001432180"/>
    </source>
</evidence>
<feature type="compositionally biased region" description="Basic and acidic residues" evidence="1">
    <location>
        <begin position="447"/>
        <end position="466"/>
    </location>
</feature>
<reference evidence="3 4" key="1">
    <citation type="journal article" date="2023" name="Microorganisms">
        <title>Thiorhodovibrio frisius and Trv. litoralis spp. nov., Two Novel Members from a Clade of Fastidious Purple Sulfur Bacteria That Exhibit Unique Red-Shifted Light-Harvesting Capabilities.</title>
        <authorList>
            <person name="Methner A."/>
            <person name="Kuzyk S.B."/>
            <person name="Petersen J."/>
            <person name="Bauer S."/>
            <person name="Brinkmann H."/>
            <person name="Sichau K."/>
            <person name="Wanner G."/>
            <person name="Wolf J."/>
            <person name="Neumann-Schaal M."/>
            <person name="Henke P."/>
            <person name="Tank M."/>
            <person name="Sproer C."/>
            <person name="Bunk B."/>
            <person name="Overmann J."/>
        </authorList>
    </citation>
    <scope>NUCLEOTIDE SEQUENCE [LARGE SCALE GENOMIC DNA]</scope>
    <source>
        <strain evidence="3 4">DSM 6702</strain>
    </source>
</reference>
<feature type="region of interest" description="Disordered" evidence="1">
    <location>
        <begin position="1527"/>
        <end position="1554"/>
    </location>
</feature>
<feature type="region of interest" description="Disordered" evidence="1">
    <location>
        <begin position="438"/>
        <end position="474"/>
    </location>
</feature>
<evidence type="ECO:0000256" key="2">
    <source>
        <dbReference type="SAM" id="Phobius"/>
    </source>
</evidence>
<feature type="transmembrane region" description="Helical" evidence="2">
    <location>
        <begin position="1420"/>
        <end position="1440"/>
    </location>
</feature>
<keyword evidence="2" id="KW-1133">Transmembrane helix</keyword>
<feature type="compositionally biased region" description="Basic and acidic residues" evidence="1">
    <location>
        <begin position="1534"/>
        <end position="1546"/>
    </location>
</feature>
<feature type="transmembrane region" description="Helical" evidence="2">
    <location>
        <begin position="748"/>
        <end position="766"/>
    </location>
</feature>
<keyword evidence="4" id="KW-1185">Reference proteome</keyword>
<gene>
    <name evidence="3" type="ORF">Thiowin_00547</name>
</gene>
<keyword evidence="2" id="KW-0812">Transmembrane</keyword>
<feature type="region of interest" description="Disordered" evidence="1">
    <location>
        <begin position="1020"/>
        <end position="1065"/>
    </location>
</feature>
<dbReference type="Proteomes" id="UP001432180">
    <property type="component" value="Chromosome"/>
</dbReference>
<feature type="transmembrane region" description="Helical" evidence="2">
    <location>
        <begin position="614"/>
        <end position="634"/>
    </location>
</feature>
<feature type="compositionally biased region" description="Low complexity" evidence="1">
    <location>
        <begin position="784"/>
        <end position="805"/>
    </location>
</feature>
<organism evidence="3 4">
    <name type="scientific">Thiorhodovibrio winogradskyi</name>
    <dbReference type="NCBI Taxonomy" id="77007"/>
    <lineage>
        <taxon>Bacteria</taxon>
        <taxon>Pseudomonadati</taxon>
        <taxon>Pseudomonadota</taxon>
        <taxon>Gammaproteobacteria</taxon>
        <taxon>Chromatiales</taxon>
        <taxon>Chromatiaceae</taxon>
        <taxon>Thiorhodovibrio</taxon>
    </lineage>
</organism>
<accession>A0ABZ0S644</accession>
<evidence type="ECO:0000256" key="1">
    <source>
        <dbReference type="SAM" id="MobiDB-lite"/>
    </source>
</evidence>